<keyword evidence="2" id="KW-1185">Reference proteome</keyword>
<dbReference type="EMBL" id="JACVVK020000001">
    <property type="protein sequence ID" value="KAK7508555.1"/>
    <property type="molecule type" value="Genomic_DNA"/>
</dbReference>
<dbReference type="AlphaFoldDB" id="A0ABD0MAA5"/>
<protein>
    <submittedName>
        <fullName evidence="1">Uncharacterized protein</fullName>
    </submittedName>
</protein>
<name>A0ABD0MAA5_9CAEN</name>
<comment type="caution">
    <text evidence="1">The sequence shown here is derived from an EMBL/GenBank/DDBJ whole genome shotgun (WGS) entry which is preliminary data.</text>
</comment>
<evidence type="ECO:0000313" key="1">
    <source>
        <dbReference type="EMBL" id="KAK7508555.1"/>
    </source>
</evidence>
<evidence type="ECO:0000313" key="2">
    <source>
        <dbReference type="Proteomes" id="UP001519460"/>
    </source>
</evidence>
<dbReference type="Proteomes" id="UP001519460">
    <property type="component" value="Unassembled WGS sequence"/>
</dbReference>
<organism evidence="1 2">
    <name type="scientific">Batillaria attramentaria</name>
    <dbReference type="NCBI Taxonomy" id="370345"/>
    <lineage>
        <taxon>Eukaryota</taxon>
        <taxon>Metazoa</taxon>
        <taxon>Spiralia</taxon>
        <taxon>Lophotrochozoa</taxon>
        <taxon>Mollusca</taxon>
        <taxon>Gastropoda</taxon>
        <taxon>Caenogastropoda</taxon>
        <taxon>Sorbeoconcha</taxon>
        <taxon>Cerithioidea</taxon>
        <taxon>Batillariidae</taxon>
        <taxon>Batillaria</taxon>
    </lineage>
</organism>
<accession>A0ABD0MAA5</accession>
<feature type="non-terminal residue" evidence="1">
    <location>
        <position position="151"/>
    </location>
</feature>
<sequence>MADIPSSDEEETVVLIAAYNHVRNQERRRRRPRWWVKPWLERREEFGAYKHLFRELRDETPEDFKSFIRMEPQHFDVLVARASRFLPDREDTIMRKCIGKEQRIQATLRFVAAGGTYDDIGILYRISRQSMGRIVPETCRAIYEALKAFSH</sequence>
<proteinExistence type="predicted"/>
<gene>
    <name evidence="1" type="ORF">BaRGS_00000121</name>
</gene>
<reference evidence="1 2" key="1">
    <citation type="journal article" date="2023" name="Sci. Data">
        <title>Genome assembly of the Korean intertidal mud-creeper Batillaria attramentaria.</title>
        <authorList>
            <person name="Patra A.K."/>
            <person name="Ho P.T."/>
            <person name="Jun S."/>
            <person name="Lee S.J."/>
            <person name="Kim Y."/>
            <person name="Won Y.J."/>
        </authorList>
    </citation>
    <scope>NUCLEOTIDE SEQUENCE [LARGE SCALE GENOMIC DNA]</scope>
    <source>
        <strain evidence="1">Wonlab-2016</strain>
    </source>
</reference>